<name>A0A9N9IX42_9GLOM</name>
<accession>A0A9N9IX42</accession>
<comment type="caution">
    <text evidence="1">The sequence shown here is derived from an EMBL/GenBank/DDBJ whole genome shotgun (WGS) entry which is preliminary data.</text>
</comment>
<dbReference type="Proteomes" id="UP000789508">
    <property type="component" value="Unassembled WGS sequence"/>
</dbReference>
<gene>
    <name evidence="1" type="ORF">ALEPTO_LOCUS13413</name>
</gene>
<feature type="non-terminal residue" evidence="1">
    <location>
        <position position="1"/>
    </location>
</feature>
<protein>
    <submittedName>
        <fullName evidence="1">12637_t:CDS:1</fullName>
    </submittedName>
</protein>
<reference evidence="1" key="1">
    <citation type="submission" date="2021-06" db="EMBL/GenBank/DDBJ databases">
        <authorList>
            <person name="Kallberg Y."/>
            <person name="Tangrot J."/>
            <person name="Rosling A."/>
        </authorList>
    </citation>
    <scope>NUCLEOTIDE SEQUENCE</scope>
    <source>
        <strain evidence="1">FL130A</strain>
    </source>
</reference>
<dbReference type="AlphaFoldDB" id="A0A9N9IX42"/>
<dbReference type="EMBL" id="CAJVPS010042580">
    <property type="protein sequence ID" value="CAG8754254.1"/>
    <property type="molecule type" value="Genomic_DNA"/>
</dbReference>
<evidence type="ECO:0000313" key="1">
    <source>
        <dbReference type="EMBL" id="CAG8754254.1"/>
    </source>
</evidence>
<organism evidence="1 2">
    <name type="scientific">Ambispora leptoticha</name>
    <dbReference type="NCBI Taxonomy" id="144679"/>
    <lineage>
        <taxon>Eukaryota</taxon>
        <taxon>Fungi</taxon>
        <taxon>Fungi incertae sedis</taxon>
        <taxon>Mucoromycota</taxon>
        <taxon>Glomeromycotina</taxon>
        <taxon>Glomeromycetes</taxon>
        <taxon>Archaeosporales</taxon>
        <taxon>Ambisporaceae</taxon>
        <taxon>Ambispora</taxon>
    </lineage>
</organism>
<proteinExistence type="predicted"/>
<evidence type="ECO:0000313" key="2">
    <source>
        <dbReference type="Proteomes" id="UP000789508"/>
    </source>
</evidence>
<keyword evidence="2" id="KW-1185">Reference proteome</keyword>
<sequence>AQYSSISMKLGALALYHMVYLSKPLISVTGFGDKGGGDNDKSRAVALQNFYQHQKSTQKTSLDKIET</sequence>